<evidence type="ECO:0000256" key="6">
    <source>
        <dbReference type="ARBA" id="ARBA00023170"/>
    </source>
</evidence>
<comment type="subcellular location">
    <subcellularLocation>
        <location evidence="1">Cell membrane</location>
        <topology evidence="1">Multi-pass membrane protein</topology>
    </subcellularLocation>
</comment>
<name>B0XI33_CULQU</name>
<reference evidence="10" key="1">
    <citation type="submission" date="2007-03" db="EMBL/GenBank/DDBJ databases">
        <title>Annotation of Culex pipiens quinquefasciatus.</title>
        <authorList>
            <consortium name="The Broad Institute Genome Sequencing Platform"/>
            <person name="Atkinson P.W."/>
            <person name="Hemingway J."/>
            <person name="Christensen B.M."/>
            <person name="Higgs S."/>
            <person name="Kodira C."/>
            <person name="Hannick L."/>
            <person name="Megy K."/>
            <person name="O'Leary S."/>
            <person name="Pearson M."/>
            <person name="Haas B.J."/>
            <person name="Mauceli E."/>
            <person name="Wortman J.R."/>
            <person name="Lee N.H."/>
            <person name="Guigo R."/>
            <person name="Stanke M."/>
            <person name="Alvarado L."/>
            <person name="Amedeo P."/>
            <person name="Antoine C.H."/>
            <person name="Arensburger P."/>
            <person name="Bidwell S.L."/>
            <person name="Crawford M."/>
            <person name="Camaro F."/>
            <person name="Devon K."/>
            <person name="Engels R."/>
            <person name="Hammond M."/>
            <person name="Howarth C."/>
            <person name="Koehrsen M."/>
            <person name="Lawson D."/>
            <person name="Montgomery P."/>
            <person name="Nene V."/>
            <person name="Nusbaum C."/>
            <person name="Puiu D."/>
            <person name="Romero-Severson J."/>
            <person name="Severson D.W."/>
            <person name="Shumway M."/>
            <person name="Sisk P."/>
            <person name="Stolte C."/>
            <person name="Zeng Q."/>
            <person name="Eisenstadt E."/>
            <person name="Fraser-Liggett C."/>
            <person name="Strausberg R."/>
            <person name="Galagan J."/>
            <person name="Birren B."/>
            <person name="Collins F.H."/>
        </authorList>
    </citation>
    <scope>NUCLEOTIDE SEQUENCE [LARGE SCALE GENOMIC DNA]</scope>
    <source>
        <strain evidence="10">JHB</strain>
    </source>
</reference>
<dbReference type="OrthoDB" id="8182981at2759"/>
<feature type="signal peptide" evidence="9">
    <location>
        <begin position="1"/>
        <end position="26"/>
    </location>
</feature>
<dbReference type="VEuPathDB" id="VectorBase:CPIJ018440"/>
<reference evidence="11" key="2">
    <citation type="submission" date="2020-05" db="UniProtKB">
        <authorList>
            <consortium name="EnsemblMetazoa"/>
        </authorList>
    </citation>
    <scope>IDENTIFICATION</scope>
    <source>
        <strain evidence="11">JHB</strain>
    </source>
</reference>
<keyword evidence="2" id="KW-1003">Cell membrane</keyword>
<dbReference type="PANTHER" id="PTHR42643:SF40">
    <property type="entry name" value="IONOTROPIC RECEPTOR 41A-RELATED"/>
    <property type="match status" value="1"/>
</dbReference>
<keyword evidence="7" id="KW-0325">Glycoprotein</keyword>
<dbReference type="VEuPathDB" id="VectorBase:CQUJHB006942"/>
<evidence type="ECO:0000256" key="5">
    <source>
        <dbReference type="ARBA" id="ARBA00023136"/>
    </source>
</evidence>
<evidence type="ECO:0000313" key="11">
    <source>
        <dbReference type="EnsemblMetazoa" id="CPIJ018440-PA"/>
    </source>
</evidence>
<feature type="chain" id="PRO_5014567381" description="Ionotropic glutamate receptor-invertebrate" evidence="9">
    <location>
        <begin position="27"/>
        <end position="254"/>
    </location>
</feature>
<feature type="transmembrane region" description="Helical" evidence="8">
    <location>
        <begin position="221"/>
        <end position="243"/>
    </location>
</feature>
<dbReference type="InParanoid" id="B0XI33"/>
<evidence type="ECO:0000256" key="8">
    <source>
        <dbReference type="SAM" id="Phobius"/>
    </source>
</evidence>
<protein>
    <recommendedName>
        <fullName evidence="13">Ionotropic glutamate receptor-invertebrate</fullName>
    </recommendedName>
</protein>
<evidence type="ECO:0000313" key="12">
    <source>
        <dbReference type="Proteomes" id="UP000002320"/>
    </source>
</evidence>
<evidence type="ECO:0000256" key="2">
    <source>
        <dbReference type="ARBA" id="ARBA00022475"/>
    </source>
</evidence>
<dbReference type="GO" id="GO:0005886">
    <property type="term" value="C:plasma membrane"/>
    <property type="evidence" value="ECO:0007669"/>
    <property type="project" value="UniProtKB-SubCell"/>
</dbReference>
<organism>
    <name type="scientific">Culex quinquefasciatus</name>
    <name type="common">Southern house mosquito</name>
    <name type="synonym">Culex pungens</name>
    <dbReference type="NCBI Taxonomy" id="7176"/>
    <lineage>
        <taxon>Eukaryota</taxon>
        <taxon>Metazoa</taxon>
        <taxon>Ecdysozoa</taxon>
        <taxon>Arthropoda</taxon>
        <taxon>Hexapoda</taxon>
        <taxon>Insecta</taxon>
        <taxon>Pterygota</taxon>
        <taxon>Neoptera</taxon>
        <taxon>Endopterygota</taxon>
        <taxon>Diptera</taxon>
        <taxon>Nematocera</taxon>
        <taxon>Culicoidea</taxon>
        <taxon>Culicidae</taxon>
        <taxon>Culicinae</taxon>
        <taxon>Culicini</taxon>
        <taxon>Culex</taxon>
        <taxon>Culex</taxon>
    </lineage>
</organism>
<evidence type="ECO:0000256" key="7">
    <source>
        <dbReference type="ARBA" id="ARBA00023180"/>
    </source>
</evidence>
<sequence>MLSPVERNLHLLSLVQLLGGLASVLTVPRYEKSLETIHDFAQSPYRWGDPAIAWILAIVDAESVSISYYLENSKKHNSNLLQVDLKTVVKKFDNIPDVEQLYQRSLPGDFGIGIEFLTCQKINVGPYIREDNVHLFELPKEMLYYSYTTVASQRGWPIMDRLSHFILVVNQHGLVLHWEKRNLRRFQTTRLEVALDPAVSGCQKDVEVQALTVEHIFGPMFILFVGAASATGTFVLEIVWHSLWLSVGKWKQNG</sequence>
<keyword evidence="12" id="KW-1185">Reference proteome</keyword>
<dbReference type="PANTHER" id="PTHR42643">
    <property type="entry name" value="IONOTROPIC RECEPTOR 20A-RELATED"/>
    <property type="match status" value="1"/>
</dbReference>
<dbReference type="KEGG" id="cqu:CpipJ_CPIJ018440"/>
<dbReference type="OMA" id="WPGRERF"/>
<evidence type="ECO:0000256" key="3">
    <source>
        <dbReference type="ARBA" id="ARBA00022692"/>
    </source>
</evidence>
<proteinExistence type="predicted"/>
<dbReference type="eggNOG" id="ENOG502S0WT">
    <property type="taxonomic scope" value="Eukaryota"/>
</dbReference>
<evidence type="ECO:0000256" key="9">
    <source>
        <dbReference type="SAM" id="SignalP"/>
    </source>
</evidence>
<evidence type="ECO:0000256" key="1">
    <source>
        <dbReference type="ARBA" id="ARBA00004651"/>
    </source>
</evidence>
<keyword evidence="6" id="KW-0675">Receptor</keyword>
<evidence type="ECO:0000313" key="10">
    <source>
        <dbReference type="EMBL" id="EDS28973.1"/>
    </source>
</evidence>
<evidence type="ECO:0008006" key="13">
    <source>
        <dbReference type="Google" id="ProtNLM"/>
    </source>
</evidence>
<evidence type="ECO:0000256" key="4">
    <source>
        <dbReference type="ARBA" id="ARBA00022989"/>
    </source>
</evidence>
<dbReference type="EMBL" id="DS233254">
    <property type="protein sequence ID" value="EDS28973.1"/>
    <property type="molecule type" value="Genomic_DNA"/>
</dbReference>
<dbReference type="InterPro" id="IPR052192">
    <property type="entry name" value="Insect_Ionotropic_Sensory_Rcpt"/>
</dbReference>
<dbReference type="Proteomes" id="UP000002320">
    <property type="component" value="Unassembled WGS sequence"/>
</dbReference>
<keyword evidence="5 8" id="KW-0472">Membrane</keyword>
<keyword evidence="9" id="KW-0732">Signal</keyword>
<keyword evidence="3 8" id="KW-0812">Transmembrane</keyword>
<keyword evidence="4 8" id="KW-1133">Transmembrane helix</keyword>
<dbReference type="HOGENOM" id="CLU_1095193_0_0_1"/>
<dbReference type="EnsemblMetazoa" id="CPIJ018440-RA">
    <property type="protein sequence ID" value="CPIJ018440-PA"/>
    <property type="gene ID" value="CPIJ018440"/>
</dbReference>
<gene>
    <name evidence="11" type="primary">6053171</name>
    <name evidence="10" type="ORF">CpipJ_CPIJ018440</name>
</gene>
<accession>B0XI33</accession>
<dbReference type="AlphaFoldDB" id="B0XI33"/>